<dbReference type="EMBL" id="JBHRTB010000010">
    <property type="protein sequence ID" value="MFC3144780.1"/>
    <property type="molecule type" value="Genomic_DNA"/>
</dbReference>
<dbReference type="SUPFAM" id="SSF48179">
    <property type="entry name" value="6-phosphogluconate dehydrogenase C-terminal domain-like"/>
    <property type="match status" value="1"/>
</dbReference>
<comment type="caution">
    <text evidence="4">The sequence shown here is derived from an EMBL/GenBank/DDBJ whole genome shotgun (WGS) entry which is preliminary data.</text>
</comment>
<accession>A0ABV7GTH7</accession>
<feature type="domain" description="6-phosphogluconate dehydrogenase NADP-binding" evidence="2">
    <location>
        <begin position="3"/>
        <end position="124"/>
    </location>
</feature>
<protein>
    <submittedName>
        <fullName evidence="4">DUF1932 domain-containing protein</fullName>
    </submittedName>
</protein>
<dbReference type="Pfam" id="PF03446">
    <property type="entry name" value="NAD_binding_2"/>
    <property type="match status" value="1"/>
</dbReference>
<dbReference type="PIRSF" id="PIRSF000103">
    <property type="entry name" value="HIBADH"/>
    <property type="match status" value="1"/>
</dbReference>
<dbReference type="Gene3D" id="3.40.50.720">
    <property type="entry name" value="NAD(P)-binding Rossmann-like Domain"/>
    <property type="match status" value="1"/>
</dbReference>
<feature type="domain" description="Phosphogluconate dehydrogenase NAD-binding putative C-terminal" evidence="3">
    <location>
        <begin position="193"/>
        <end position="264"/>
    </location>
</feature>
<dbReference type="Gene3D" id="1.10.1040.10">
    <property type="entry name" value="N-(1-d-carboxylethyl)-l-norvaline Dehydrogenase, domain 2"/>
    <property type="match status" value="1"/>
</dbReference>
<evidence type="ECO:0000313" key="4">
    <source>
        <dbReference type="EMBL" id="MFC3144780.1"/>
    </source>
</evidence>
<evidence type="ECO:0000256" key="1">
    <source>
        <dbReference type="ARBA" id="ARBA00023002"/>
    </source>
</evidence>
<dbReference type="InterPro" id="IPR013328">
    <property type="entry name" value="6PGD_dom2"/>
</dbReference>
<evidence type="ECO:0000259" key="2">
    <source>
        <dbReference type="Pfam" id="PF03446"/>
    </source>
</evidence>
<keyword evidence="5" id="KW-1185">Reference proteome</keyword>
<dbReference type="RefSeq" id="WP_275634349.1">
    <property type="nucleotide sequence ID" value="NZ_JARGYD010000009.1"/>
</dbReference>
<dbReference type="InterPro" id="IPR006115">
    <property type="entry name" value="6PGDH_NADP-bd"/>
</dbReference>
<dbReference type="SUPFAM" id="SSF51735">
    <property type="entry name" value="NAD(P)-binding Rossmann-fold domains"/>
    <property type="match status" value="1"/>
</dbReference>
<proteinExistence type="predicted"/>
<sequence>MTRIAFIGMGEAGGALVAGWAGAHPGIRAYDVKLDDPVTADAMRARCSDLGVTACDSPADAVGEADLVFCTVTADRAVEAARAAAPHLPQGAYWLDLNSCAPSSKETSAKVIEAAGGRYVDVAVMSPVHPKLNMVPLLISGPHAADVAPRLEVLPMALRVVEGAVGRASSIKMIRSVMIKGIEALSAECALAAVAAGVADEVVPSLSNNYPGVDWAAQMAYNMERAMVHGDRRAAEMEEVAKTLADLGLPSAMAEATVGWQRRLAAADVPPPADPRQVGAAVVADSLLSEIRKK</sequence>
<organism evidence="4 5">
    <name type="scientific">Psychromarinibacter halotolerans</name>
    <dbReference type="NCBI Taxonomy" id="1775175"/>
    <lineage>
        <taxon>Bacteria</taxon>
        <taxon>Pseudomonadati</taxon>
        <taxon>Pseudomonadota</taxon>
        <taxon>Alphaproteobacteria</taxon>
        <taxon>Rhodobacterales</taxon>
        <taxon>Paracoccaceae</taxon>
        <taxon>Psychromarinibacter</taxon>
    </lineage>
</organism>
<keyword evidence="1" id="KW-0560">Oxidoreductase</keyword>
<name>A0ABV7GTH7_9RHOB</name>
<gene>
    <name evidence="4" type="ORF">ACFOGP_18815</name>
</gene>
<evidence type="ECO:0000259" key="3">
    <source>
        <dbReference type="Pfam" id="PF09130"/>
    </source>
</evidence>
<dbReference type="InterPro" id="IPR015814">
    <property type="entry name" value="Pgluconate_DH_NAD-bd_C"/>
</dbReference>
<evidence type="ECO:0000313" key="5">
    <source>
        <dbReference type="Proteomes" id="UP001595632"/>
    </source>
</evidence>
<dbReference type="InterPro" id="IPR036291">
    <property type="entry name" value="NAD(P)-bd_dom_sf"/>
</dbReference>
<dbReference type="Proteomes" id="UP001595632">
    <property type="component" value="Unassembled WGS sequence"/>
</dbReference>
<reference evidence="5" key="1">
    <citation type="journal article" date="2019" name="Int. J. Syst. Evol. Microbiol.">
        <title>The Global Catalogue of Microorganisms (GCM) 10K type strain sequencing project: providing services to taxonomists for standard genome sequencing and annotation.</title>
        <authorList>
            <consortium name="The Broad Institute Genomics Platform"/>
            <consortium name="The Broad Institute Genome Sequencing Center for Infectious Disease"/>
            <person name="Wu L."/>
            <person name="Ma J."/>
        </authorList>
    </citation>
    <scope>NUCLEOTIDE SEQUENCE [LARGE SCALE GENOMIC DNA]</scope>
    <source>
        <strain evidence="5">KCTC 52366</strain>
    </source>
</reference>
<dbReference type="InterPro" id="IPR015815">
    <property type="entry name" value="HIBADH-related"/>
</dbReference>
<dbReference type="Pfam" id="PF09130">
    <property type="entry name" value="DUF1932"/>
    <property type="match status" value="1"/>
</dbReference>
<dbReference type="InterPro" id="IPR008927">
    <property type="entry name" value="6-PGluconate_DH-like_C_sf"/>
</dbReference>